<proteinExistence type="predicted"/>
<sequence length="104" mass="11254">MIKVSVMYPSGADTTFDLDYYKNSHLPMISAALGDALKGMELTVGLAGRAPGEAAPYTVIVDLKFDTMESFQASFFPHAETFAADIPNYTNVKGELQISEIVSL</sequence>
<protein>
    <submittedName>
        <fullName evidence="1">EthD family reductase</fullName>
    </submittedName>
</protein>
<gene>
    <name evidence="1" type="ORF">QO192_06485</name>
</gene>
<dbReference type="NCBIfam" id="TIGR02118">
    <property type="entry name" value="EthD family reductase"/>
    <property type="match status" value="1"/>
</dbReference>
<dbReference type="Gene3D" id="3.30.70.100">
    <property type="match status" value="1"/>
</dbReference>
<dbReference type="PANTHER" id="PTHR40260">
    <property type="entry name" value="BLR8190 PROTEIN"/>
    <property type="match status" value="1"/>
</dbReference>
<dbReference type="PANTHER" id="PTHR40260:SF2">
    <property type="entry name" value="BLR8190 PROTEIN"/>
    <property type="match status" value="1"/>
</dbReference>
<dbReference type="InterPro" id="IPR009799">
    <property type="entry name" value="EthD_dom"/>
</dbReference>
<name>A0ABV4KBB9_9FLAO</name>
<evidence type="ECO:0000313" key="2">
    <source>
        <dbReference type="Proteomes" id="UP001568894"/>
    </source>
</evidence>
<dbReference type="SUPFAM" id="SSF54909">
    <property type="entry name" value="Dimeric alpha+beta barrel"/>
    <property type="match status" value="1"/>
</dbReference>
<dbReference type="Proteomes" id="UP001568894">
    <property type="component" value="Unassembled WGS sequence"/>
</dbReference>
<accession>A0ABV4KBB9</accession>
<dbReference type="InterPro" id="IPR011008">
    <property type="entry name" value="Dimeric_a/b-barrel"/>
</dbReference>
<organism evidence="1 2">
    <name type="scientific">Flavobacterium frigidarium</name>
    <dbReference type="NCBI Taxonomy" id="99286"/>
    <lineage>
        <taxon>Bacteria</taxon>
        <taxon>Pseudomonadati</taxon>
        <taxon>Bacteroidota</taxon>
        <taxon>Flavobacteriia</taxon>
        <taxon>Flavobacteriales</taxon>
        <taxon>Flavobacteriaceae</taxon>
        <taxon>Flavobacterium</taxon>
    </lineage>
</organism>
<keyword evidence="2" id="KW-1185">Reference proteome</keyword>
<reference evidence="1 2" key="1">
    <citation type="submission" date="2023-05" db="EMBL/GenBank/DDBJ databases">
        <title>Adaptations of aquatic viruses from atmosphere-close ecosystems of the Central Arctic Ocean.</title>
        <authorList>
            <person name="Rahlff J."/>
            <person name="Holmfeldt K."/>
        </authorList>
    </citation>
    <scope>NUCLEOTIDE SEQUENCE [LARGE SCALE GENOMIC DNA]</scope>
    <source>
        <strain evidence="1 2">Arc14</strain>
    </source>
</reference>
<evidence type="ECO:0000313" key="1">
    <source>
        <dbReference type="EMBL" id="MEZ7514929.1"/>
    </source>
</evidence>
<comment type="caution">
    <text evidence="1">The sequence shown here is derived from an EMBL/GenBank/DDBJ whole genome shotgun (WGS) entry which is preliminary data.</text>
</comment>
<dbReference type="EMBL" id="JASMRN010000004">
    <property type="protein sequence ID" value="MEZ7514929.1"/>
    <property type="molecule type" value="Genomic_DNA"/>
</dbReference>
<dbReference type="RefSeq" id="WP_026707951.1">
    <property type="nucleotide sequence ID" value="NZ_JASMRN010000004.1"/>
</dbReference>